<dbReference type="Proteomes" id="UP000663829">
    <property type="component" value="Unassembled WGS sequence"/>
</dbReference>
<keyword evidence="2" id="KW-0519">Myristate</keyword>
<dbReference type="SUPFAM" id="SSF47473">
    <property type="entry name" value="EF-hand"/>
    <property type="match status" value="1"/>
</dbReference>
<dbReference type="Proteomes" id="UP000682733">
    <property type="component" value="Unassembled WGS sequence"/>
</dbReference>
<dbReference type="EMBL" id="CAJNOK010003775">
    <property type="protein sequence ID" value="CAF0914060.1"/>
    <property type="molecule type" value="Genomic_DNA"/>
</dbReference>
<comment type="caution">
    <text evidence="9">The sequence shown here is derived from an EMBL/GenBank/DDBJ whole genome shotgun (WGS) entry which is preliminary data.</text>
</comment>
<sequence length="201" mass="23141">MGNILHRKHGEHYLKLNDEMITRAKMTTNFNETEINEYHHKFFSIASDGKLKKSLLNDILGDYLPGDKKSRSKYLSDSIFKAIDQDDNGYMDFFEYLYALKFLTTESPIEKAEFIYKILDRNGDKIVTQKEIYRILKSLESYHQSINGNNSNVNEITANGSKQAANVILEKLDEDKSGSITPSEFMDGYLKDDTIRALFAL</sequence>
<keyword evidence="5" id="KW-0106">Calcium</keyword>
<evidence type="ECO:0000313" key="8">
    <source>
        <dbReference type="EMBL" id="CAF0914060.1"/>
    </source>
</evidence>
<evidence type="ECO:0000256" key="3">
    <source>
        <dbReference type="ARBA" id="ARBA00022723"/>
    </source>
</evidence>
<dbReference type="InterPro" id="IPR002048">
    <property type="entry name" value="EF_hand_dom"/>
</dbReference>
<dbReference type="AlphaFoldDB" id="A0A814MFJ6"/>
<evidence type="ECO:0000256" key="6">
    <source>
        <dbReference type="ARBA" id="ARBA00023288"/>
    </source>
</evidence>
<protein>
    <recommendedName>
        <fullName evidence="7">EF-hand domain-containing protein</fullName>
    </recommendedName>
</protein>
<name>A0A814MFJ6_9BILA</name>
<dbReference type="InterPro" id="IPR028846">
    <property type="entry name" value="Recoverin"/>
</dbReference>
<dbReference type="PANTHER" id="PTHR23055">
    <property type="entry name" value="CALCIUM BINDING PROTEINS"/>
    <property type="match status" value="1"/>
</dbReference>
<evidence type="ECO:0000259" key="7">
    <source>
        <dbReference type="PROSITE" id="PS50222"/>
    </source>
</evidence>
<dbReference type="SMART" id="SM00054">
    <property type="entry name" value="EFh"/>
    <property type="match status" value="3"/>
</dbReference>
<accession>A0A814MFJ6</accession>
<dbReference type="Pfam" id="PF13833">
    <property type="entry name" value="EF-hand_8"/>
    <property type="match status" value="1"/>
</dbReference>
<dbReference type="GO" id="GO:0005509">
    <property type="term" value="F:calcium ion binding"/>
    <property type="evidence" value="ECO:0007669"/>
    <property type="project" value="InterPro"/>
</dbReference>
<dbReference type="Proteomes" id="UP000681722">
    <property type="component" value="Unassembled WGS sequence"/>
</dbReference>
<feature type="domain" description="EF-hand" evidence="7">
    <location>
        <begin position="107"/>
        <end position="142"/>
    </location>
</feature>
<evidence type="ECO:0000313" key="11">
    <source>
        <dbReference type="EMBL" id="CAF3844495.1"/>
    </source>
</evidence>
<dbReference type="PANTHER" id="PTHR23055:SF178">
    <property type="entry name" value="NEUROCALCIN HOMOLOG"/>
    <property type="match status" value="1"/>
</dbReference>
<evidence type="ECO:0000313" key="12">
    <source>
        <dbReference type="Proteomes" id="UP000663829"/>
    </source>
</evidence>
<dbReference type="EMBL" id="CAJOBC010004897">
    <property type="protein sequence ID" value="CAF3844495.1"/>
    <property type="molecule type" value="Genomic_DNA"/>
</dbReference>
<keyword evidence="3" id="KW-0479">Metal-binding</keyword>
<dbReference type="InterPro" id="IPR011992">
    <property type="entry name" value="EF-hand-dom_pair"/>
</dbReference>
<evidence type="ECO:0000313" key="9">
    <source>
        <dbReference type="EMBL" id="CAF1078257.1"/>
    </source>
</evidence>
<dbReference type="InterPro" id="IPR018247">
    <property type="entry name" value="EF_Hand_1_Ca_BS"/>
</dbReference>
<dbReference type="OrthoDB" id="114727at2759"/>
<evidence type="ECO:0000313" key="10">
    <source>
        <dbReference type="EMBL" id="CAF3692674.1"/>
    </source>
</evidence>
<evidence type="ECO:0000256" key="5">
    <source>
        <dbReference type="ARBA" id="ARBA00022837"/>
    </source>
</evidence>
<dbReference type="PROSITE" id="PS00018">
    <property type="entry name" value="EF_HAND_1"/>
    <property type="match status" value="3"/>
</dbReference>
<dbReference type="PRINTS" id="PR00450">
    <property type="entry name" value="RECOVERIN"/>
</dbReference>
<dbReference type="EMBL" id="CAJOBA010003776">
    <property type="protein sequence ID" value="CAF3692674.1"/>
    <property type="molecule type" value="Genomic_DNA"/>
</dbReference>
<dbReference type="EMBL" id="CAJNOQ010004897">
    <property type="protein sequence ID" value="CAF1078257.1"/>
    <property type="molecule type" value="Genomic_DNA"/>
</dbReference>
<dbReference type="Proteomes" id="UP000677228">
    <property type="component" value="Unassembled WGS sequence"/>
</dbReference>
<evidence type="ECO:0000256" key="1">
    <source>
        <dbReference type="ARBA" id="ARBA00006049"/>
    </source>
</evidence>
<feature type="domain" description="EF-hand" evidence="7">
    <location>
        <begin position="160"/>
        <end position="195"/>
    </location>
</feature>
<evidence type="ECO:0000256" key="4">
    <source>
        <dbReference type="ARBA" id="ARBA00022737"/>
    </source>
</evidence>
<keyword evidence="6" id="KW-0449">Lipoprotein</keyword>
<keyword evidence="12" id="KW-1185">Reference proteome</keyword>
<reference evidence="9" key="1">
    <citation type="submission" date="2021-02" db="EMBL/GenBank/DDBJ databases">
        <authorList>
            <person name="Nowell W R."/>
        </authorList>
    </citation>
    <scope>NUCLEOTIDE SEQUENCE</scope>
</reference>
<proteinExistence type="inferred from homology"/>
<dbReference type="PROSITE" id="PS50222">
    <property type="entry name" value="EF_HAND_2"/>
    <property type="match status" value="3"/>
</dbReference>
<keyword evidence="4" id="KW-0677">Repeat</keyword>
<organism evidence="9 12">
    <name type="scientific">Didymodactylos carnosus</name>
    <dbReference type="NCBI Taxonomy" id="1234261"/>
    <lineage>
        <taxon>Eukaryota</taxon>
        <taxon>Metazoa</taxon>
        <taxon>Spiralia</taxon>
        <taxon>Gnathifera</taxon>
        <taxon>Rotifera</taxon>
        <taxon>Eurotatoria</taxon>
        <taxon>Bdelloidea</taxon>
        <taxon>Philodinida</taxon>
        <taxon>Philodinidae</taxon>
        <taxon>Didymodactylos</taxon>
    </lineage>
</organism>
<comment type="similarity">
    <text evidence="1">Belongs to the recoverin family.</text>
</comment>
<feature type="domain" description="EF-hand" evidence="7">
    <location>
        <begin position="77"/>
        <end position="106"/>
    </location>
</feature>
<dbReference type="Gene3D" id="1.10.238.10">
    <property type="entry name" value="EF-hand"/>
    <property type="match status" value="1"/>
</dbReference>
<evidence type="ECO:0000256" key="2">
    <source>
        <dbReference type="ARBA" id="ARBA00022707"/>
    </source>
</evidence>
<gene>
    <name evidence="9" type="ORF">GPM918_LOCUS17637</name>
    <name evidence="8" type="ORF">OVA965_LOCUS10274</name>
    <name evidence="11" type="ORF">SRO942_LOCUS17634</name>
    <name evidence="10" type="ORF">TMI583_LOCUS10270</name>
</gene>